<dbReference type="PANTHER" id="PTHR33915:SF12">
    <property type="entry name" value="OS06G0645500 PROTEIN"/>
    <property type="match status" value="1"/>
</dbReference>
<dbReference type="AlphaFoldDB" id="A0ABC9E3E9"/>
<sequence length="217" mass="22636">MDWYAWLSRTGLAPSLTHEYGRLFSRNELEPGDAAHFDHDLLKSMGIAVAKHRLEILKLAKKQAEADNGGVGESSGAAARLARRATRCLARCVRRLASAGGGRRGASSVTVVPRICSGDDAVRVGAVQRKGSSAGTKKMVLMITDGAGGGGGGDYGLALARGGGGGRLSASSQKASLMFHDGYHDGSEEEGGESEGDEDAGDGDIKWDSMFQDLKPT</sequence>
<evidence type="ECO:0000313" key="3">
    <source>
        <dbReference type="EMBL" id="CAL5048924.1"/>
    </source>
</evidence>
<gene>
    <name evidence="3" type="ORF">URODEC1_LOCUS90722</name>
</gene>
<accession>A0ABC9E3E9</accession>
<protein>
    <recommendedName>
        <fullName evidence="2">SAM domain-containing protein</fullName>
    </recommendedName>
</protein>
<dbReference type="EMBL" id="OZ075145">
    <property type="protein sequence ID" value="CAL5048924.1"/>
    <property type="molecule type" value="Genomic_DNA"/>
</dbReference>
<dbReference type="PANTHER" id="PTHR33915">
    <property type="entry name" value="OSJNBA0033G05.11 PROTEIN"/>
    <property type="match status" value="1"/>
</dbReference>
<keyword evidence="4" id="KW-1185">Reference proteome</keyword>
<feature type="compositionally biased region" description="Acidic residues" evidence="1">
    <location>
        <begin position="187"/>
        <end position="202"/>
    </location>
</feature>
<feature type="region of interest" description="Disordered" evidence="1">
    <location>
        <begin position="180"/>
        <end position="217"/>
    </location>
</feature>
<dbReference type="Pfam" id="PF07647">
    <property type="entry name" value="SAM_2"/>
    <property type="match status" value="1"/>
</dbReference>
<feature type="domain" description="SAM" evidence="2">
    <location>
        <begin position="6"/>
        <end position="58"/>
    </location>
</feature>
<dbReference type="InterPro" id="IPR013761">
    <property type="entry name" value="SAM/pointed_sf"/>
</dbReference>
<evidence type="ECO:0000313" key="4">
    <source>
        <dbReference type="Proteomes" id="UP001497457"/>
    </source>
</evidence>
<organism evidence="3 4">
    <name type="scientific">Urochloa decumbens</name>
    <dbReference type="NCBI Taxonomy" id="240449"/>
    <lineage>
        <taxon>Eukaryota</taxon>
        <taxon>Viridiplantae</taxon>
        <taxon>Streptophyta</taxon>
        <taxon>Embryophyta</taxon>
        <taxon>Tracheophyta</taxon>
        <taxon>Spermatophyta</taxon>
        <taxon>Magnoliopsida</taxon>
        <taxon>Liliopsida</taxon>
        <taxon>Poales</taxon>
        <taxon>Poaceae</taxon>
        <taxon>PACMAD clade</taxon>
        <taxon>Panicoideae</taxon>
        <taxon>Panicodae</taxon>
        <taxon>Paniceae</taxon>
        <taxon>Melinidinae</taxon>
        <taxon>Urochloa</taxon>
    </lineage>
</organism>
<dbReference type="CDD" id="cd09487">
    <property type="entry name" value="SAM_superfamily"/>
    <property type="match status" value="1"/>
</dbReference>
<name>A0ABC9E3E9_9POAL</name>
<reference evidence="3" key="1">
    <citation type="submission" date="2024-10" db="EMBL/GenBank/DDBJ databases">
        <authorList>
            <person name="Ryan C."/>
        </authorList>
    </citation>
    <scope>NUCLEOTIDE SEQUENCE [LARGE SCALE GENOMIC DNA]</scope>
</reference>
<dbReference type="InterPro" id="IPR001660">
    <property type="entry name" value="SAM"/>
</dbReference>
<evidence type="ECO:0000259" key="2">
    <source>
        <dbReference type="Pfam" id="PF07647"/>
    </source>
</evidence>
<evidence type="ECO:0000256" key="1">
    <source>
        <dbReference type="SAM" id="MobiDB-lite"/>
    </source>
</evidence>
<dbReference type="Gene3D" id="1.10.150.50">
    <property type="entry name" value="Transcription Factor, Ets-1"/>
    <property type="match status" value="1"/>
</dbReference>
<dbReference type="Proteomes" id="UP001497457">
    <property type="component" value="Chromosome 35b"/>
</dbReference>
<proteinExistence type="predicted"/>
<dbReference type="SUPFAM" id="SSF47769">
    <property type="entry name" value="SAM/Pointed domain"/>
    <property type="match status" value="1"/>
</dbReference>